<dbReference type="InterPro" id="IPR039776">
    <property type="entry name" value="Pds5"/>
</dbReference>
<reference evidence="6" key="1">
    <citation type="submission" date="2023-11" db="EMBL/GenBank/DDBJ databases">
        <title>Genome assemblies of two species of porcelain crab, Petrolisthes cinctipes and Petrolisthes manimaculis (Anomura: Porcellanidae).</title>
        <authorList>
            <person name="Angst P."/>
        </authorList>
    </citation>
    <scope>NUCLEOTIDE SEQUENCE</scope>
    <source>
        <strain evidence="6">PB745_02</strain>
        <tissue evidence="6">Gill</tissue>
    </source>
</reference>
<organism evidence="6 7">
    <name type="scientific">Petrolisthes manimaculis</name>
    <dbReference type="NCBI Taxonomy" id="1843537"/>
    <lineage>
        <taxon>Eukaryota</taxon>
        <taxon>Metazoa</taxon>
        <taxon>Ecdysozoa</taxon>
        <taxon>Arthropoda</taxon>
        <taxon>Crustacea</taxon>
        <taxon>Multicrustacea</taxon>
        <taxon>Malacostraca</taxon>
        <taxon>Eumalacostraca</taxon>
        <taxon>Eucarida</taxon>
        <taxon>Decapoda</taxon>
        <taxon>Pleocyemata</taxon>
        <taxon>Anomura</taxon>
        <taxon>Galatheoidea</taxon>
        <taxon>Porcellanidae</taxon>
        <taxon>Petrolisthes</taxon>
    </lineage>
</organism>
<sequence>MEESAGDHVTIQYPPGCQELSEHLESLQLIRRLKKLRRTFQSMDQDGETYQDYIPLSMYIAEDYFLYYPSRDVQLLVACCIAEVLRIYAPDAPYKDPAQIKTVFMFMIKQLRGLKDPNDPTFKHYFYLLEKLTYAQSFNLCFELEDCQEIFYKLFKLMFNVVNGKVKSYVLEILCTLINENDEVSEDILDIILSNLLEPAKSQRPMTYALAKELIVICSNSLEPYIQKLDHILKNADEEERYGAVSLLARMFSEDFTFALSNKLLWIAFLSRFNDISIRIRTKCVKYSKHFLLAHPLLHKHITDAFKMRQYDSEEIVRYEVVMAIVSAAKEDFSILSESKDLLNFVTDRTLDTKFKIRKQAMCGLAMIYKKYFNSQDIPAVIRRAVEGIKDKILHGYYLTNMDDKFLVERLLNKYLVPYQLSPEDRMKKLFYLFATIDDKATNAFIELQKHQLVLRKIVAELIELHHQPQNEERDQEIAYSLSELTKYLPDPLNIHEFLRKFSKHLHTDSQLLTLMETIVNPDVSCKDSVDAVTQILKKLGQPVITNRYYVAIKGLLERVSTVMVDQTALEALLGLIQGSLANDEDVLTSLNLTLDIATEKGIQLLSVREVYPDFASVLIPICQRFAEYGSPKQAKHAIRCLHANCISDSDDVFKRILEVILELLMQNQTATHTPGPNQYQGVDEWVEEDDLTEETVVKMEGIKMLANWLLGLKSNDILAQKTFRLLHTFILHQGDLLKTGKMLKGEMAWMRLSAGCAMLKICKQKGVGDQVTIEQFYNLSLLMNDECPQVREHFAIKLHKGLAQGIPDNCLPIDFMGFYALAGLESDRQLKVTVRKYMIKDITRRRDYIRYITTSGKSDKASNQLDHIMPDYMLVFAVPILIHMPDFRDPSDKAQLERIHSCLWFILEPLMDDCDAYCFGFYKAFLTDMKLWAVCNIAMDLLLSKTPSLEIKKYPSEPKISSKYFKKQEDPSIVNEKSSLLPEIQVTTPKGLTKRFVTDVAKTHRTTVVTKTRAEQSEDNLMDDETTMNLLNACKKGSTIHFLEPKTKMRRLTSPRGRAIDAASNRIS</sequence>
<keyword evidence="7" id="KW-1185">Reference proteome</keyword>
<accession>A0AAE1PAM3</accession>
<gene>
    <name evidence="6" type="ORF">Pmani_024024</name>
</gene>
<evidence type="ECO:0000313" key="6">
    <source>
        <dbReference type="EMBL" id="KAK4304004.1"/>
    </source>
</evidence>
<evidence type="ECO:0000256" key="4">
    <source>
        <dbReference type="ARBA" id="ARBA00023242"/>
    </source>
</evidence>
<dbReference type="GO" id="GO:0006281">
    <property type="term" value="P:DNA repair"/>
    <property type="evidence" value="ECO:0007669"/>
    <property type="project" value="TreeGrafter"/>
</dbReference>
<keyword evidence="5" id="KW-0131">Cell cycle</keyword>
<dbReference type="PANTHER" id="PTHR12663">
    <property type="entry name" value="ANDROGEN INDUCED INHIBITOR OF PROLIFERATION AS3 / PDS5-RELATED"/>
    <property type="match status" value="1"/>
</dbReference>
<proteinExistence type="predicted"/>
<evidence type="ECO:0000313" key="7">
    <source>
        <dbReference type="Proteomes" id="UP001292094"/>
    </source>
</evidence>
<protein>
    <submittedName>
        <fullName evidence="6">Uncharacterized protein</fullName>
    </submittedName>
</protein>
<dbReference type="GO" id="GO:0051301">
    <property type="term" value="P:cell division"/>
    <property type="evidence" value="ECO:0007669"/>
    <property type="project" value="UniProtKB-KW"/>
</dbReference>
<comment type="subcellular location">
    <subcellularLocation>
        <location evidence="1">Nucleus</location>
    </subcellularLocation>
</comment>
<dbReference type="Pfam" id="PF20168">
    <property type="entry name" value="PDS5"/>
    <property type="match status" value="2"/>
</dbReference>
<dbReference type="CDD" id="cd19953">
    <property type="entry name" value="PDS5"/>
    <property type="match status" value="1"/>
</dbReference>
<dbReference type="Proteomes" id="UP001292094">
    <property type="component" value="Unassembled WGS sequence"/>
</dbReference>
<evidence type="ECO:0000256" key="3">
    <source>
        <dbReference type="ARBA" id="ARBA00022776"/>
    </source>
</evidence>
<dbReference type="InterPro" id="IPR011989">
    <property type="entry name" value="ARM-like"/>
</dbReference>
<keyword evidence="4" id="KW-0539">Nucleus</keyword>
<keyword evidence="2" id="KW-0132">Cell division</keyword>
<keyword evidence="3" id="KW-0498">Mitosis</keyword>
<name>A0AAE1PAM3_9EUCA</name>
<dbReference type="GO" id="GO:0007064">
    <property type="term" value="P:mitotic sister chromatid cohesion"/>
    <property type="evidence" value="ECO:0007669"/>
    <property type="project" value="InterPro"/>
</dbReference>
<dbReference type="AlphaFoldDB" id="A0AAE1PAM3"/>
<dbReference type="PANTHER" id="PTHR12663:SF0">
    <property type="entry name" value="PRECOCIOUS DISSOCIATION OF SISTERS 5, ISOFORM A"/>
    <property type="match status" value="1"/>
</dbReference>
<comment type="caution">
    <text evidence="6">The sequence shown here is derived from an EMBL/GenBank/DDBJ whole genome shotgun (WGS) entry which is preliminary data.</text>
</comment>
<dbReference type="InterPro" id="IPR016024">
    <property type="entry name" value="ARM-type_fold"/>
</dbReference>
<evidence type="ECO:0000256" key="5">
    <source>
        <dbReference type="ARBA" id="ARBA00023306"/>
    </source>
</evidence>
<evidence type="ECO:0000256" key="2">
    <source>
        <dbReference type="ARBA" id="ARBA00022618"/>
    </source>
</evidence>
<dbReference type="GO" id="GO:0000785">
    <property type="term" value="C:chromatin"/>
    <property type="evidence" value="ECO:0007669"/>
    <property type="project" value="TreeGrafter"/>
</dbReference>
<dbReference type="EMBL" id="JAWZYT010002496">
    <property type="protein sequence ID" value="KAK4304004.1"/>
    <property type="molecule type" value="Genomic_DNA"/>
</dbReference>
<dbReference type="Gene3D" id="1.25.10.10">
    <property type="entry name" value="Leucine-rich Repeat Variant"/>
    <property type="match status" value="1"/>
</dbReference>
<evidence type="ECO:0000256" key="1">
    <source>
        <dbReference type="ARBA" id="ARBA00004123"/>
    </source>
</evidence>
<dbReference type="GO" id="GO:0005634">
    <property type="term" value="C:nucleus"/>
    <property type="evidence" value="ECO:0007669"/>
    <property type="project" value="UniProtKB-SubCell"/>
</dbReference>
<dbReference type="SUPFAM" id="SSF48371">
    <property type="entry name" value="ARM repeat"/>
    <property type="match status" value="1"/>
</dbReference>